<dbReference type="Proteomes" id="UP000255355">
    <property type="component" value="Unassembled WGS sequence"/>
</dbReference>
<name>A0A370GXT8_9NOCA</name>
<dbReference type="InterPro" id="IPR055170">
    <property type="entry name" value="GFO_IDH_MocA-like_dom"/>
</dbReference>
<feature type="domain" description="Gfo/Idh/MocA-like oxidoreductase N-terminal" evidence="3">
    <location>
        <begin position="23"/>
        <end position="142"/>
    </location>
</feature>
<evidence type="ECO:0000313" key="5">
    <source>
        <dbReference type="EMBL" id="RDI48411.1"/>
    </source>
</evidence>
<comment type="caution">
    <text evidence="5">The sequence shown here is derived from an EMBL/GenBank/DDBJ whole genome shotgun (WGS) entry which is preliminary data.</text>
</comment>
<feature type="domain" description="GFO/IDH/MocA-like oxidoreductase" evidence="4">
    <location>
        <begin position="152"/>
        <end position="272"/>
    </location>
</feature>
<evidence type="ECO:0000259" key="4">
    <source>
        <dbReference type="Pfam" id="PF22725"/>
    </source>
</evidence>
<dbReference type="EMBL" id="QQAZ01000008">
    <property type="protein sequence ID" value="RDI48411.1"/>
    <property type="molecule type" value="Genomic_DNA"/>
</dbReference>
<protein>
    <submittedName>
        <fullName evidence="5">Putative dehydrogenase</fullName>
    </submittedName>
</protein>
<dbReference type="InterPro" id="IPR051317">
    <property type="entry name" value="Gfo/Idh/MocA_oxidoreduct"/>
</dbReference>
<dbReference type="AlphaFoldDB" id="A0A370GXT8"/>
<dbReference type="GO" id="GO:0000166">
    <property type="term" value="F:nucleotide binding"/>
    <property type="evidence" value="ECO:0007669"/>
    <property type="project" value="InterPro"/>
</dbReference>
<dbReference type="Gene3D" id="3.30.360.10">
    <property type="entry name" value="Dihydrodipicolinate Reductase, domain 2"/>
    <property type="match status" value="1"/>
</dbReference>
<dbReference type="InterPro" id="IPR036291">
    <property type="entry name" value="NAD(P)-bd_dom_sf"/>
</dbReference>
<dbReference type="PANTHER" id="PTHR43708:SF5">
    <property type="entry name" value="CONSERVED EXPRESSED OXIDOREDUCTASE (EUROFUNG)-RELATED"/>
    <property type="match status" value="1"/>
</dbReference>
<dbReference type="Pfam" id="PF22725">
    <property type="entry name" value="GFO_IDH_MocA_C3"/>
    <property type="match status" value="1"/>
</dbReference>
<dbReference type="Gene3D" id="3.40.50.720">
    <property type="entry name" value="NAD(P)-binding Rossmann-like Domain"/>
    <property type="match status" value="1"/>
</dbReference>
<evidence type="ECO:0000259" key="3">
    <source>
        <dbReference type="Pfam" id="PF01408"/>
    </source>
</evidence>
<gene>
    <name evidence="5" type="ORF">DFR68_108244</name>
</gene>
<dbReference type="GO" id="GO:0016491">
    <property type="term" value="F:oxidoreductase activity"/>
    <property type="evidence" value="ECO:0007669"/>
    <property type="project" value="UniProtKB-KW"/>
</dbReference>
<dbReference type="Pfam" id="PF01408">
    <property type="entry name" value="GFO_IDH_MocA"/>
    <property type="match status" value="1"/>
</dbReference>
<keyword evidence="2" id="KW-0560">Oxidoreductase</keyword>
<dbReference type="PANTHER" id="PTHR43708">
    <property type="entry name" value="CONSERVED EXPRESSED OXIDOREDUCTASE (EUROFUNG)"/>
    <property type="match status" value="1"/>
</dbReference>
<evidence type="ECO:0000256" key="1">
    <source>
        <dbReference type="ARBA" id="ARBA00010928"/>
    </source>
</evidence>
<reference evidence="5 6" key="1">
    <citation type="submission" date="2018-07" db="EMBL/GenBank/DDBJ databases">
        <title>Genomic Encyclopedia of Type Strains, Phase IV (KMG-IV): sequencing the most valuable type-strain genomes for metagenomic binning, comparative biology and taxonomic classification.</title>
        <authorList>
            <person name="Goeker M."/>
        </authorList>
    </citation>
    <scope>NUCLEOTIDE SEQUENCE [LARGE SCALE GENOMIC DNA]</scope>
    <source>
        <strain evidence="5 6">DSM 44952</strain>
    </source>
</reference>
<dbReference type="InterPro" id="IPR000683">
    <property type="entry name" value="Gfo/Idh/MocA-like_OxRdtase_N"/>
</dbReference>
<dbReference type="SUPFAM" id="SSF51735">
    <property type="entry name" value="NAD(P)-binding Rossmann-fold domains"/>
    <property type="match status" value="1"/>
</dbReference>
<proteinExistence type="inferred from homology"/>
<accession>A0A370GXT8</accession>
<keyword evidence="6" id="KW-1185">Reference proteome</keyword>
<dbReference type="SUPFAM" id="SSF55347">
    <property type="entry name" value="Glyceraldehyde-3-phosphate dehydrogenase-like, C-terminal domain"/>
    <property type="match status" value="1"/>
</dbReference>
<organism evidence="5 6">
    <name type="scientific">Nocardia mexicana</name>
    <dbReference type="NCBI Taxonomy" id="279262"/>
    <lineage>
        <taxon>Bacteria</taxon>
        <taxon>Bacillati</taxon>
        <taxon>Actinomycetota</taxon>
        <taxon>Actinomycetes</taxon>
        <taxon>Mycobacteriales</taxon>
        <taxon>Nocardiaceae</taxon>
        <taxon>Nocardia</taxon>
    </lineage>
</organism>
<dbReference type="STRING" id="1210089.GCA_001613165_07030"/>
<comment type="similarity">
    <text evidence="1">Belongs to the Gfo/Idh/MocA family.</text>
</comment>
<dbReference type="RefSeq" id="WP_246011475.1">
    <property type="nucleotide sequence ID" value="NZ_QQAZ01000008.1"/>
</dbReference>
<sequence length="367" mass="38959">MIDSERMVCGNATDGGKDGMRELNVAVIGYGLAGSVFHAPLIAAEPRLRVATVVTSSGERAEQARAENPGVRVVAGAEEVFADPAGIDLVVVATPNRTHAPLAMRALAAGLPVVVDKPFALTSAEGEQVIDAAERAGLLLTVFQNRRWDSDFRTVRRVIADGGLGEVRRFESRFERWRPVTKGGWREVGGVDDGAGILYDLGSHLVDQALALFGPVAEVYCELDTRRDGVQADDDAFVALTHVSGVRSHLWMSAVAPQLGPRFRVLGSVGGYVSYGLDPQEAALRAGDRPEAGKPWGTVEPEGWGLLGAEGDTHPTPTEPGDYPAFYTAVADALLDGAPPPVDPHDAVAALRILERARASAHYGSTR</sequence>
<evidence type="ECO:0000256" key="2">
    <source>
        <dbReference type="ARBA" id="ARBA00023002"/>
    </source>
</evidence>
<evidence type="ECO:0000313" key="6">
    <source>
        <dbReference type="Proteomes" id="UP000255355"/>
    </source>
</evidence>